<dbReference type="PANTHER" id="PTHR10920:SF18">
    <property type="entry name" value="RRNA METHYLTRANSFERASE 2, MITOCHONDRIAL"/>
    <property type="match status" value="1"/>
</dbReference>
<dbReference type="GeneID" id="100123076"/>
<dbReference type="Pfam" id="PF01728">
    <property type="entry name" value="FtsJ"/>
    <property type="match status" value="1"/>
</dbReference>
<evidence type="ECO:0000256" key="3">
    <source>
        <dbReference type="ARBA" id="ARBA00022603"/>
    </source>
</evidence>
<dbReference type="InParanoid" id="A0A7M7H8K0"/>
<keyword evidence="2" id="KW-0698">rRNA processing</keyword>
<dbReference type="SMR" id="A0A7M7H8K0"/>
<dbReference type="Proteomes" id="UP000002358">
    <property type="component" value="Chromosome 3"/>
</dbReference>
<protein>
    <recommendedName>
        <fullName evidence="6">rRNA methyltransferase 2, mitochondrial</fullName>
    </recommendedName>
</protein>
<dbReference type="Gene3D" id="3.40.50.150">
    <property type="entry name" value="Vaccinia Virus protein VP39"/>
    <property type="match status" value="1"/>
</dbReference>
<accession>A0A7M7H8K0</accession>
<sequence>MILTHRTNSSRMFESSKQFLRSFHTFRALLKEKPTNLKGKKHSSQQWLSRQFKDPYVEKARQENYRCRSAFKLLEINRKHRILSPGLHVVDCGAAPGSWTQVATQLTNSHGKMLGEQVGKVIAIDKLPIHPIEGATVYGNLDFTTEDAQNILKAALGGKFVEVVMSDMAPNASGVRDLDHENIIKLAYMAFKFAIEVSCYEGTFIVKVWDGHKCPKLEEDLARFFRNVKIARPQATRDESSEKFIIARGFKGLRTKADL</sequence>
<dbReference type="PIRSF" id="PIRSF005461">
    <property type="entry name" value="23S_rRNA_mtase"/>
    <property type="match status" value="1"/>
</dbReference>
<dbReference type="CTD" id="29960"/>
<evidence type="ECO:0000259" key="8">
    <source>
        <dbReference type="Pfam" id="PF01728"/>
    </source>
</evidence>
<dbReference type="HAMAP" id="MF_01547">
    <property type="entry name" value="RNA_methyltr_E"/>
    <property type="match status" value="1"/>
</dbReference>
<name>A0A7M7H8K0_NASVI</name>
<evidence type="ECO:0000256" key="1">
    <source>
        <dbReference type="ARBA" id="ARBA00009258"/>
    </source>
</evidence>
<evidence type="ECO:0000256" key="4">
    <source>
        <dbReference type="ARBA" id="ARBA00022679"/>
    </source>
</evidence>
<dbReference type="GO" id="GO:0008650">
    <property type="term" value="F:rRNA (uridine-2'-O-)-methyltransferase activity"/>
    <property type="evidence" value="ECO:0007669"/>
    <property type="project" value="TreeGrafter"/>
</dbReference>
<dbReference type="GO" id="GO:0005739">
    <property type="term" value="C:mitochondrion"/>
    <property type="evidence" value="ECO:0007669"/>
    <property type="project" value="TreeGrafter"/>
</dbReference>
<dbReference type="InterPro" id="IPR015507">
    <property type="entry name" value="rRNA-MeTfrase_E"/>
</dbReference>
<keyword evidence="5 7" id="KW-0949">S-adenosyl-L-methionine</keyword>
<dbReference type="AlphaFoldDB" id="A0A7M7H8K0"/>
<keyword evidence="4" id="KW-0808">Transferase</keyword>
<evidence type="ECO:0000313" key="10">
    <source>
        <dbReference type="Proteomes" id="UP000002358"/>
    </source>
</evidence>
<evidence type="ECO:0000256" key="6">
    <source>
        <dbReference type="ARBA" id="ARBA00041184"/>
    </source>
</evidence>
<evidence type="ECO:0000256" key="5">
    <source>
        <dbReference type="ARBA" id="ARBA00022691"/>
    </source>
</evidence>
<dbReference type="RefSeq" id="XP_008204012.1">
    <property type="nucleotide sequence ID" value="XM_008205790.4"/>
</dbReference>
<dbReference type="InterPro" id="IPR029063">
    <property type="entry name" value="SAM-dependent_MTases_sf"/>
</dbReference>
<evidence type="ECO:0000256" key="2">
    <source>
        <dbReference type="ARBA" id="ARBA00022552"/>
    </source>
</evidence>
<dbReference type="SUPFAM" id="SSF53335">
    <property type="entry name" value="S-adenosyl-L-methionine-dependent methyltransferases"/>
    <property type="match status" value="1"/>
</dbReference>
<dbReference type="PANTHER" id="PTHR10920">
    <property type="entry name" value="RIBOSOMAL RNA METHYLTRANSFERASE"/>
    <property type="match status" value="1"/>
</dbReference>
<reference evidence="9" key="1">
    <citation type="submission" date="2021-01" db="UniProtKB">
        <authorList>
            <consortium name="EnsemblMetazoa"/>
        </authorList>
    </citation>
    <scope>IDENTIFICATION</scope>
</reference>
<dbReference type="FunCoup" id="A0A7M7H8K0">
    <property type="interactions" value="1687"/>
</dbReference>
<keyword evidence="3" id="KW-0489">Methyltransferase</keyword>
<dbReference type="InterPro" id="IPR002877">
    <property type="entry name" value="RNA_MeTrfase_FtsJ_dom"/>
</dbReference>
<comment type="similarity">
    <text evidence="1">Belongs to the class I-like SAM-binding methyltransferase superfamily. RNA methyltransferase RlmE family.</text>
</comment>
<organism evidence="9 10">
    <name type="scientific">Nasonia vitripennis</name>
    <name type="common">Parasitic wasp</name>
    <dbReference type="NCBI Taxonomy" id="7425"/>
    <lineage>
        <taxon>Eukaryota</taxon>
        <taxon>Metazoa</taxon>
        <taxon>Ecdysozoa</taxon>
        <taxon>Arthropoda</taxon>
        <taxon>Hexapoda</taxon>
        <taxon>Insecta</taxon>
        <taxon>Pterygota</taxon>
        <taxon>Neoptera</taxon>
        <taxon>Endopterygota</taxon>
        <taxon>Hymenoptera</taxon>
        <taxon>Apocrita</taxon>
        <taxon>Proctotrupomorpha</taxon>
        <taxon>Chalcidoidea</taxon>
        <taxon>Pteromalidae</taxon>
        <taxon>Pteromalinae</taxon>
        <taxon>Nasonia</taxon>
    </lineage>
</organism>
<evidence type="ECO:0000256" key="7">
    <source>
        <dbReference type="PIRSR" id="PIRSR005461-1"/>
    </source>
</evidence>
<feature type="active site" description="Proton acceptor" evidence="7">
    <location>
        <position position="207"/>
    </location>
</feature>
<dbReference type="EnsemblMetazoa" id="XM_008205790">
    <property type="protein sequence ID" value="XP_008204012"/>
    <property type="gene ID" value="LOC100123076"/>
</dbReference>
<keyword evidence="10" id="KW-1185">Reference proteome</keyword>
<evidence type="ECO:0000313" key="9">
    <source>
        <dbReference type="EnsemblMetazoa" id="XP_008204012"/>
    </source>
</evidence>
<dbReference type="InterPro" id="IPR050082">
    <property type="entry name" value="RNA_methyltr_RlmE"/>
</dbReference>
<proteinExistence type="inferred from homology"/>
<dbReference type="OrthoDB" id="20105at2759"/>
<feature type="domain" description="Ribosomal RNA methyltransferase FtsJ" evidence="8">
    <location>
        <begin position="65"/>
        <end position="250"/>
    </location>
</feature>